<dbReference type="EMBL" id="UOEO01000020">
    <property type="protein sequence ID" value="VAW14909.1"/>
    <property type="molecule type" value="Genomic_DNA"/>
</dbReference>
<evidence type="ECO:0000256" key="1">
    <source>
        <dbReference type="SAM" id="Phobius"/>
    </source>
</evidence>
<protein>
    <recommendedName>
        <fullName evidence="3">SH3b domain-containing protein</fullName>
    </recommendedName>
</protein>
<name>A0A3B0TRQ9_9ZZZZ</name>
<keyword evidence="1" id="KW-1133">Transmembrane helix</keyword>
<keyword evidence="1" id="KW-0472">Membrane</keyword>
<reference evidence="2" key="1">
    <citation type="submission" date="2018-06" db="EMBL/GenBank/DDBJ databases">
        <authorList>
            <person name="Zhirakovskaya E."/>
        </authorList>
    </citation>
    <scope>NUCLEOTIDE SEQUENCE</scope>
</reference>
<gene>
    <name evidence="2" type="ORF">MNBD_ALPHA12-1520</name>
</gene>
<keyword evidence="1" id="KW-0812">Transmembrane</keyword>
<dbReference type="InterPro" id="IPR010466">
    <property type="entry name" value="DUF1058"/>
</dbReference>
<sequence length="206" mass="23200">KIPLFWKTMIQTVYDKKANCGLLRLAVPARLALKLALLALIMALFAVPLKAQENSNPSGYPLPRFASLRSEPINVRKGPGLRYEVAWVFVKEGLPVEIIQEFDTWRKIRDLDGQEGWIHQNLLSGARSGYIAPWNAEAKVPIRARANKDAKIRAWLTSKYLIKIKRCDGNFCEVSAANNSGVGRPDYSGFVEQAQIWGAYPNEIFK</sequence>
<organism evidence="2">
    <name type="scientific">hydrothermal vent metagenome</name>
    <dbReference type="NCBI Taxonomy" id="652676"/>
    <lineage>
        <taxon>unclassified sequences</taxon>
        <taxon>metagenomes</taxon>
        <taxon>ecological metagenomes</taxon>
    </lineage>
</organism>
<feature type="transmembrane region" description="Helical" evidence="1">
    <location>
        <begin position="31"/>
        <end position="49"/>
    </location>
</feature>
<dbReference type="Gene3D" id="2.30.30.40">
    <property type="entry name" value="SH3 Domains"/>
    <property type="match status" value="1"/>
</dbReference>
<feature type="non-terminal residue" evidence="2">
    <location>
        <position position="1"/>
    </location>
</feature>
<accession>A0A3B0TRQ9</accession>
<proteinExistence type="predicted"/>
<dbReference type="Pfam" id="PF06347">
    <property type="entry name" value="SH3_4"/>
    <property type="match status" value="1"/>
</dbReference>
<dbReference type="AlphaFoldDB" id="A0A3B0TRQ9"/>
<evidence type="ECO:0008006" key="3">
    <source>
        <dbReference type="Google" id="ProtNLM"/>
    </source>
</evidence>
<evidence type="ECO:0000313" key="2">
    <source>
        <dbReference type="EMBL" id="VAW14909.1"/>
    </source>
</evidence>